<dbReference type="InterPro" id="IPR047726">
    <property type="entry name" value="CsgH_dom"/>
</dbReference>
<evidence type="ECO:0000256" key="3">
    <source>
        <dbReference type="ARBA" id="ARBA00017442"/>
    </source>
</evidence>
<name>A0AAU9EZM5_9BACT</name>
<dbReference type="KEGG" id="dmp:FAK_30770"/>
<comment type="subcellular location">
    <subcellularLocation>
        <location evidence="1">Periplasm</location>
    </subcellularLocation>
</comment>
<keyword evidence="5" id="KW-0574">Periplasm</keyword>
<evidence type="ECO:0000256" key="1">
    <source>
        <dbReference type="ARBA" id="ARBA00004418"/>
    </source>
</evidence>
<evidence type="ECO:0000256" key="6">
    <source>
        <dbReference type="ARBA" id="ARBA00023186"/>
    </source>
</evidence>
<reference evidence="9" key="1">
    <citation type="journal article" date="2023" name="Arch. Microbiol.">
        <title>Desulfoferula mesophilus gen. nov. sp. nov., a mesophilic sulfate-reducing bacterium isolated from a brackish lake sediment.</title>
        <authorList>
            <person name="Watanabe T."/>
            <person name="Yabe T."/>
            <person name="Tsuji J.M."/>
            <person name="Fukui M."/>
        </authorList>
    </citation>
    <scope>NUCLEOTIDE SEQUENCE [LARGE SCALE GENOMIC DNA]</scope>
    <source>
        <strain evidence="9">12FAK</strain>
    </source>
</reference>
<keyword evidence="9" id="KW-1185">Reference proteome</keyword>
<dbReference type="NCBIfam" id="NF041112">
    <property type="entry name" value="chap_CsgH_alph"/>
    <property type="match status" value="1"/>
</dbReference>
<proteinExistence type="inferred from homology"/>
<dbReference type="InterPro" id="IPR014491">
    <property type="entry name" value="Curli_production_prot_CsgC"/>
</dbReference>
<feature type="chain" id="PRO_5043538146" description="Curli assembly protein CsgC" evidence="7">
    <location>
        <begin position="24"/>
        <end position="132"/>
    </location>
</feature>
<evidence type="ECO:0000313" key="8">
    <source>
        <dbReference type="EMBL" id="BEQ16011.1"/>
    </source>
</evidence>
<gene>
    <name evidence="8" type="ORF">FAK_30770</name>
</gene>
<organism evidence="8 9">
    <name type="scientific">Desulfoferula mesophila</name>
    <dbReference type="NCBI Taxonomy" id="3058419"/>
    <lineage>
        <taxon>Bacteria</taxon>
        <taxon>Pseudomonadati</taxon>
        <taxon>Thermodesulfobacteriota</taxon>
        <taxon>Desulfarculia</taxon>
        <taxon>Desulfarculales</taxon>
        <taxon>Desulfarculaceae</taxon>
        <taxon>Desulfoferula</taxon>
    </lineage>
</organism>
<keyword evidence="6" id="KW-0143">Chaperone</keyword>
<keyword evidence="4 7" id="KW-0732">Signal</keyword>
<evidence type="ECO:0000256" key="7">
    <source>
        <dbReference type="SAM" id="SignalP"/>
    </source>
</evidence>
<dbReference type="Proteomes" id="UP001366166">
    <property type="component" value="Chromosome"/>
</dbReference>
<dbReference type="AlphaFoldDB" id="A0AAU9EZM5"/>
<evidence type="ECO:0000256" key="2">
    <source>
        <dbReference type="ARBA" id="ARBA00006329"/>
    </source>
</evidence>
<dbReference type="EMBL" id="AP028679">
    <property type="protein sequence ID" value="BEQ16011.1"/>
    <property type="molecule type" value="Genomic_DNA"/>
</dbReference>
<dbReference type="Pfam" id="PF10610">
    <property type="entry name" value="Tafi-CsgC"/>
    <property type="match status" value="1"/>
</dbReference>
<comment type="similarity">
    <text evidence="2">Belongs to the CsgC/AgfC family.</text>
</comment>
<accession>A0AAU9EZM5</accession>
<evidence type="ECO:0000256" key="4">
    <source>
        <dbReference type="ARBA" id="ARBA00022729"/>
    </source>
</evidence>
<dbReference type="Gene3D" id="2.60.40.2420">
    <property type="match status" value="1"/>
</dbReference>
<evidence type="ECO:0000313" key="9">
    <source>
        <dbReference type="Proteomes" id="UP001366166"/>
    </source>
</evidence>
<dbReference type="GO" id="GO:0042597">
    <property type="term" value="C:periplasmic space"/>
    <property type="evidence" value="ECO:0007669"/>
    <property type="project" value="UniProtKB-SubCell"/>
</dbReference>
<sequence>MAAKAIVLAAIFMGLGMTMPAPAAAMVKPEVKLWLSVERGANNMVTLQPMCRSHERQQVDYTLLVIKQGANGSSTNKQGGKAVLIPDHNTPLCRISLNLSDNDDCWAKIVVRDKKGILAEKTIKLTGEGAEI</sequence>
<protein>
    <recommendedName>
        <fullName evidence="3">Curli assembly protein CsgC</fullName>
    </recommendedName>
</protein>
<dbReference type="InterPro" id="IPR053722">
    <property type="entry name" value="Curli_assembly_CsgC/AgfC"/>
</dbReference>
<dbReference type="RefSeq" id="WP_338601239.1">
    <property type="nucleotide sequence ID" value="NZ_AP028679.1"/>
</dbReference>
<evidence type="ECO:0000256" key="5">
    <source>
        <dbReference type="ARBA" id="ARBA00022764"/>
    </source>
</evidence>
<feature type="signal peptide" evidence="7">
    <location>
        <begin position="1"/>
        <end position="23"/>
    </location>
</feature>